<protein>
    <recommendedName>
        <fullName evidence="3">F-box domain-containing protein</fullName>
    </recommendedName>
</protein>
<dbReference type="Proteomes" id="UP000313359">
    <property type="component" value="Unassembled WGS sequence"/>
</dbReference>
<accession>A0A5C2RZ65</accession>
<dbReference type="EMBL" id="ML122289">
    <property type="protein sequence ID" value="RPD56319.1"/>
    <property type="molecule type" value="Genomic_DNA"/>
</dbReference>
<evidence type="ECO:0008006" key="3">
    <source>
        <dbReference type="Google" id="ProtNLM"/>
    </source>
</evidence>
<evidence type="ECO:0000313" key="2">
    <source>
        <dbReference type="Proteomes" id="UP000313359"/>
    </source>
</evidence>
<dbReference type="SUPFAM" id="SSF81383">
    <property type="entry name" value="F-box domain"/>
    <property type="match status" value="1"/>
</dbReference>
<keyword evidence="2" id="KW-1185">Reference proteome</keyword>
<name>A0A5C2RZ65_9APHY</name>
<evidence type="ECO:0000313" key="1">
    <source>
        <dbReference type="EMBL" id="RPD56319.1"/>
    </source>
</evidence>
<gene>
    <name evidence="1" type="ORF">L227DRAFT_285017</name>
</gene>
<proteinExistence type="predicted"/>
<dbReference type="InterPro" id="IPR036047">
    <property type="entry name" value="F-box-like_dom_sf"/>
</dbReference>
<sequence>MAVDGLNIDLLHIIFSNLEKDVPTLISSATVNKLWRDVALPHVFARLVVRRKESFSDFVDFLDANPRIASYVRHLALAGRRRSDCQVFEGSRLGSSFRSAAILQVTQKDNNFPYQFLYCV</sequence>
<organism evidence="1 2">
    <name type="scientific">Lentinus tigrinus ALCF2SS1-6</name>
    <dbReference type="NCBI Taxonomy" id="1328759"/>
    <lineage>
        <taxon>Eukaryota</taxon>
        <taxon>Fungi</taxon>
        <taxon>Dikarya</taxon>
        <taxon>Basidiomycota</taxon>
        <taxon>Agaricomycotina</taxon>
        <taxon>Agaricomycetes</taxon>
        <taxon>Polyporales</taxon>
        <taxon>Polyporaceae</taxon>
        <taxon>Lentinus</taxon>
    </lineage>
</organism>
<dbReference type="AlphaFoldDB" id="A0A5C2RZ65"/>
<reference evidence="1" key="1">
    <citation type="journal article" date="2018" name="Genome Biol. Evol.">
        <title>Genomics and development of Lentinus tigrinus, a white-rot wood-decaying mushroom with dimorphic fruiting bodies.</title>
        <authorList>
            <person name="Wu B."/>
            <person name="Xu Z."/>
            <person name="Knudson A."/>
            <person name="Carlson A."/>
            <person name="Chen N."/>
            <person name="Kovaka S."/>
            <person name="LaButti K."/>
            <person name="Lipzen A."/>
            <person name="Pennachio C."/>
            <person name="Riley R."/>
            <person name="Schakwitz W."/>
            <person name="Umezawa K."/>
            <person name="Ohm R.A."/>
            <person name="Grigoriev I.V."/>
            <person name="Nagy L.G."/>
            <person name="Gibbons J."/>
            <person name="Hibbett D."/>
        </authorList>
    </citation>
    <scope>NUCLEOTIDE SEQUENCE [LARGE SCALE GENOMIC DNA]</scope>
    <source>
        <strain evidence="1">ALCF2SS1-6</strain>
    </source>
</reference>
<dbReference type="OrthoDB" id="2747460at2759"/>